<dbReference type="HAMAP" id="MF_01588">
    <property type="entry name" value="DNA_ligase_A"/>
    <property type="match status" value="1"/>
</dbReference>
<feature type="binding site" evidence="13">
    <location>
        <position position="465"/>
    </location>
    <ligand>
        <name>Zn(2+)</name>
        <dbReference type="ChEBI" id="CHEBI:29105"/>
    </ligand>
</feature>
<evidence type="ECO:0000256" key="2">
    <source>
        <dbReference type="ARBA" id="ARBA00013308"/>
    </source>
</evidence>
<protein>
    <recommendedName>
        <fullName evidence="2 13">DNA ligase</fullName>
        <ecNumber evidence="1 13">6.5.1.2</ecNumber>
    </recommendedName>
    <alternativeName>
        <fullName evidence="13">Polydeoxyribonucleotide synthase [NAD(+)]</fullName>
    </alternativeName>
</protein>
<keyword evidence="6 13" id="KW-0227">DNA damage</keyword>
<dbReference type="GO" id="GO:0003911">
    <property type="term" value="F:DNA ligase (NAD+) activity"/>
    <property type="evidence" value="ECO:0007669"/>
    <property type="project" value="UniProtKB-UniRule"/>
</dbReference>
<feature type="binding site" evidence="13">
    <location>
        <position position="484"/>
    </location>
    <ligand>
        <name>Zn(2+)</name>
        <dbReference type="ChEBI" id="CHEBI:29105"/>
    </ligand>
</feature>
<feature type="domain" description="BRCT" evidence="15">
    <location>
        <begin position="813"/>
        <end position="893"/>
    </location>
</feature>
<evidence type="ECO:0000256" key="11">
    <source>
        <dbReference type="ARBA" id="ARBA00034005"/>
    </source>
</evidence>
<proteinExistence type="inferred from homology"/>
<dbReference type="InterPro" id="IPR013840">
    <property type="entry name" value="DNAligase_N"/>
</dbReference>
<keyword evidence="13" id="KW-0464">Manganese</keyword>
<dbReference type="NCBIfam" id="TIGR00575">
    <property type="entry name" value="dnlj"/>
    <property type="match status" value="1"/>
</dbReference>
<dbReference type="InterPro" id="IPR012340">
    <property type="entry name" value="NA-bd_OB-fold"/>
</dbReference>
<dbReference type="Gene3D" id="6.20.10.30">
    <property type="match status" value="1"/>
</dbReference>
<keyword evidence="3 13" id="KW-0436">Ligase</keyword>
<dbReference type="Pfam" id="PF00533">
    <property type="entry name" value="BRCT"/>
    <property type="match status" value="1"/>
</dbReference>
<dbReference type="OrthoDB" id="9759736at2"/>
<comment type="caution">
    <text evidence="16">The sequence shown here is derived from an EMBL/GenBank/DDBJ whole genome shotgun (WGS) entry which is preliminary data.</text>
</comment>
<feature type="active site" description="N6-AMP-lysine intermediate" evidence="13">
    <location>
        <position position="156"/>
    </location>
</feature>
<dbReference type="GO" id="GO:0005829">
    <property type="term" value="C:cytosol"/>
    <property type="evidence" value="ECO:0007669"/>
    <property type="project" value="TreeGrafter"/>
</dbReference>
<keyword evidence="17" id="KW-1185">Reference proteome</keyword>
<dbReference type="Pfam" id="PF12826">
    <property type="entry name" value="HHH_2"/>
    <property type="match status" value="1"/>
</dbReference>
<feature type="binding site" evidence="13">
    <location>
        <position position="219"/>
    </location>
    <ligand>
        <name>NAD(+)</name>
        <dbReference type="ChEBI" id="CHEBI:57540"/>
    </ligand>
</feature>
<dbReference type="SUPFAM" id="SSF52113">
    <property type="entry name" value="BRCT domain"/>
    <property type="match status" value="1"/>
</dbReference>
<evidence type="ECO:0000313" key="16">
    <source>
        <dbReference type="EMBL" id="RSX56163.1"/>
    </source>
</evidence>
<dbReference type="Gene3D" id="1.10.150.20">
    <property type="entry name" value="5' to 3' exonuclease, C-terminal subdomain"/>
    <property type="match status" value="2"/>
</dbReference>
<keyword evidence="4 13" id="KW-0235">DNA replication</keyword>
<feature type="binding site" evidence="13">
    <location>
        <position position="154"/>
    </location>
    <ligand>
        <name>NAD(+)</name>
        <dbReference type="ChEBI" id="CHEBI:57540"/>
    </ligand>
</feature>
<dbReference type="GO" id="GO:0046872">
    <property type="term" value="F:metal ion binding"/>
    <property type="evidence" value="ECO:0007669"/>
    <property type="project" value="UniProtKB-KW"/>
</dbReference>
<dbReference type="AlphaFoldDB" id="A0A430FTE7"/>
<dbReference type="GO" id="GO:0006281">
    <property type="term" value="P:DNA repair"/>
    <property type="evidence" value="ECO:0007669"/>
    <property type="project" value="UniProtKB-KW"/>
</dbReference>
<feature type="binding site" evidence="13">
    <location>
        <begin position="71"/>
        <end position="75"/>
    </location>
    <ligand>
        <name>NAD(+)</name>
        <dbReference type="ChEBI" id="CHEBI:57540"/>
    </ligand>
</feature>
<evidence type="ECO:0000256" key="10">
    <source>
        <dbReference type="ARBA" id="ARBA00023204"/>
    </source>
</evidence>
<feature type="binding site" evidence="13">
    <location>
        <begin position="120"/>
        <end position="121"/>
    </location>
    <ligand>
        <name>NAD(+)</name>
        <dbReference type="ChEBI" id="CHEBI:57540"/>
    </ligand>
</feature>
<evidence type="ECO:0000256" key="5">
    <source>
        <dbReference type="ARBA" id="ARBA00022723"/>
    </source>
</evidence>
<comment type="catalytic activity">
    <reaction evidence="11 13">
        <text>NAD(+) + (deoxyribonucleotide)n-3'-hydroxyl + 5'-phospho-(deoxyribonucleotide)m = (deoxyribonucleotide)n+m + AMP + beta-nicotinamide D-nucleotide.</text>
        <dbReference type="EC" id="6.5.1.2"/>
    </reaction>
</comment>
<dbReference type="FunFam" id="2.40.50.140:FF:000012">
    <property type="entry name" value="DNA ligase"/>
    <property type="match status" value="1"/>
</dbReference>
<dbReference type="FunFam" id="3.40.50.10190:FF:000054">
    <property type="entry name" value="DNA ligase"/>
    <property type="match status" value="1"/>
</dbReference>
<dbReference type="CDD" id="cd17748">
    <property type="entry name" value="BRCT_DNA_ligase_like"/>
    <property type="match status" value="1"/>
</dbReference>
<sequence>MAQQEAKEFKPGSDQWIAALTRSDQDAMLLELVDVTKLGPERARTLWNKVASWVEADQVAYYINSDPISSDAAYDARLRFLEALEKTWPELDVPSSPTHRVGGSFTNEFPSVPQPSQMLSLDDVFSIQELREWYDGVRNELQWPENKPLPMTCEVKIDGLALNLIYRDGVLYQGLTRGDGKIGEDITLNVRTIPTIPGNLGTQETNRSDIPHMVEIRGEVFMRWDTFHDLNERNEDEGRTPFANPRNAAAGSLRQKDPRITAQRHLSFYAHGIGILDWGEGHAVPPIDEVRDQSQAYDLYKRWGIPVSPHNRKVGTFDEILDMIDYYGQHRDDIEHPLDGIVVKVDDLALQRQLGQTSRAPRWAIAYKYPPEEVHTKLLDIIVEVGRTGRVTPAAVLKPVYVAGSTVSSTTLHNGYEVKRKGILIGDTVVVRKAGDVIPELVGPVLEARKGHESELREFHMPTHCPSCGALLEFDNEGDKDLRCPNHESCPAQLTERVINLGSRKAFDIEHLGDQSAVALTNPEDQRPATVDVYAPHLQEIIVHPGEEPEPYEPAEGLTLPAVQTPVLTSEAGLFSLTAQQLRDVRVWREIPIIEVRKHTDANGKTRNVRKRLGGSGLWRQVSAFWTKPKWATAKKKTDNPAQASLLEAEQDYAAEEQNEPNAPAEAADYERRFPDFVVPADAVILDERTKKNRDGSQSVQPEYVCPSATTRSMLEEIEKAKHVDLDRVIVALSIRHVGPPTARLLAQRFSSLDALQHATKEELESVSGIGSEVAQAIVNWFADSEDPTSWHGSILAQWTAAGLEAKAPESSSLPQTLEGKTVVVTGSLQGFTRDSAKEAIVNRGGKAAGSVSKKTDYVVVGEAAGSKAKKAEALGIPMLDEAQFVRLLETGEPGAAAVE</sequence>
<dbReference type="EMBL" id="QXGM01000001">
    <property type="protein sequence ID" value="RSX56163.1"/>
    <property type="molecule type" value="Genomic_DNA"/>
</dbReference>
<feature type="binding site" evidence="13">
    <location>
        <position position="468"/>
    </location>
    <ligand>
        <name>Zn(2+)</name>
        <dbReference type="ChEBI" id="CHEBI:29105"/>
    </ligand>
</feature>
<dbReference type="SUPFAM" id="SSF56091">
    <property type="entry name" value="DNA ligase/mRNA capping enzyme, catalytic domain"/>
    <property type="match status" value="1"/>
</dbReference>
<dbReference type="InterPro" id="IPR004149">
    <property type="entry name" value="Znf_DNAligase_C4"/>
</dbReference>
<dbReference type="InterPro" id="IPR001357">
    <property type="entry name" value="BRCT_dom"/>
</dbReference>
<comment type="similarity">
    <text evidence="12 13">Belongs to the NAD-dependent DNA ligase family. LigA subfamily.</text>
</comment>
<dbReference type="Gene3D" id="3.30.470.30">
    <property type="entry name" value="DNA ligase/mRNA capping enzyme"/>
    <property type="match status" value="1"/>
</dbReference>
<evidence type="ECO:0000256" key="6">
    <source>
        <dbReference type="ARBA" id="ARBA00022763"/>
    </source>
</evidence>
<dbReference type="Gene3D" id="3.40.50.10190">
    <property type="entry name" value="BRCT domain"/>
    <property type="match status" value="1"/>
</dbReference>
<evidence type="ECO:0000259" key="15">
    <source>
        <dbReference type="PROSITE" id="PS50172"/>
    </source>
</evidence>
<feature type="binding site" evidence="13">
    <location>
        <position position="344"/>
    </location>
    <ligand>
        <name>NAD(+)</name>
        <dbReference type="ChEBI" id="CHEBI:57540"/>
    </ligand>
</feature>
<keyword evidence="7 13" id="KW-0862">Zinc</keyword>
<evidence type="ECO:0000256" key="3">
    <source>
        <dbReference type="ARBA" id="ARBA00022598"/>
    </source>
</evidence>
<evidence type="ECO:0000256" key="7">
    <source>
        <dbReference type="ARBA" id="ARBA00022833"/>
    </source>
</evidence>
<dbReference type="CDD" id="cd00114">
    <property type="entry name" value="LIGANc"/>
    <property type="match status" value="1"/>
</dbReference>
<dbReference type="SMART" id="SM00532">
    <property type="entry name" value="LIGANc"/>
    <property type="match status" value="1"/>
</dbReference>
<dbReference type="SUPFAM" id="SSF50249">
    <property type="entry name" value="Nucleic acid-binding proteins"/>
    <property type="match status" value="1"/>
</dbReference>
<keyword evidence="8 13" id="KW-0460">Magnesium</keyword>
<evidence type="ECO:0000256" key="13">
    <source>
        <dbReference type="HAMAP-Rule" id="MF_01588"/>
    </source>
</evidence>
<reference evidence="16 17" key="1">
    <citation type="submission" date="2018-09" db="EMBL/GenBank/DDBJ databases">
        <title>Characterization of the phylogenetic diversity of five novel species belonging to the genus Bifidobacterium.</title>
        <authorList>
            <person name="Lugli G.A."/>
            <person name="Duranti S."/>
            <person name="Milani C."/>
        </authorList>
    </citation>
    <scope>NUCLEOTIDE SEQUENCE [LARGE SCALE GENOMIC DNA]</scope>
    <source>
        <strain evidence="16 17">2036B</strain>
    </source>
</reference>
<dbReference type="GO" id="GO:0006260">
    <property type="term" value="P:DNA replication"/>
    <property type="evidence" value="ECO:0007669"/>
    <property type="project" value="UniProtKB-KW"/>
</dbReference>
<gene>
    <name evidence="13" type="primary">ligA</name>
    <name evidence="16" type="ORF">D2E26_0726</name>
</gene>
<dbReference type="NCBIfam" id="NF005932">
    <property type="entry name" value="PRK07956.1"/>
    <property type="match status" value="1"/>
</dbReference>
<evidence type="ECO:0000256" key="14">
    <source>
        <dbReference type="SAM" id="MobiDB-lite"/>
    </source>
</evidence>
<keyword evidence="5 13" id="KW-0479">Metal-binding</keyword>
<dbReference type="RefSeq" id="WP_125963296.1">
    <property type="nucleotide sequence ID" value="NZ_QXGM01000001.1"/>
</dbReference>
<feature type="binding site" evidence="13">
    <location>
        <position position="368"/>
    </location>
    <ligand>
        <name>NAD(+)</name>
        <dbReference type="ChEBI" id="CHEBI:57540"/>
    </ligand>
</feature>
<dbReference type="InterPro" id="IPR004150">
    <property type="entry name" value="NAD_DNA_ligase_OB"/>
</dbReference>
<dbReference type="PROSITE" id="PS01055">
    <property type="entry name" value="DNA_LIGASE_N1"/>
    <property type="match status" value="1"/>
</dbReference>
<name>A0A430FTE7_9BIFI</name>
<dbReference type="InterPro" id="IPR001679">
    <property type="entry name" value="DNA_ligase"/>
</dbReference>
<evidence type="ECO:0000256" key="4">
    <source>
        <dbReference type="ARBA" id="ARBA00022705"/>
    </source>
</evidence>
<dbReference type="InterPro" id="IPR041663">
    <property type="entry name" value="DisA/LigA_HHH"/>
</dbReference>
<evidence type="ECO:0000256" key="8">
    <source>
        <dbReference type="ARBA" id="ARBA00022842"/>
    </source>
</evidence>
<dbReference type="PANTHER" id="PTHR23389">
    <property type="entry name" value="CHROMOSOME TRANSMISSION FIDELITY FACTOR 18"/>
    <property type="match status" value="1"/>
</dbReference>
<organism evidence="16 17">
    <name type="scientific">Bifidobacterium dolichotidis</name>
    <dbReference type="NCBI Taxonomy" id="2306976"/>
    <lineage>
        <taxon>Bacteria</taxon>
        <taxon>Bacillati</taxon>
        <taxon>Actinomycetota</taxon>
        <taxon>Actinomycetes</taxon>
        <taxon>Bifidobacteriales</taxon>
        <taxon>Bifidobacteriaceae</taxon>
        <taxon>Bifidobacterium</taxon>
    </lineage>
</organism>
<dbReference type="Gene3D" id="2.40.50.140">
    <property type="entry name" value="Nucleic acid-binding proteins"/>
    <property type="match status" value="1"/>
</dbReference>
<evidence type="ECO:0000256" key="1">
    <source>
        <dbReference type="ARBA" id="ARBA00012722"/>
    </source>
</evidence>
<comment type="function">
    <text evidence="13">DNA ligase that catalyzes the formation of phosphodiester linkages between 5'-phosphoryl and 3'-hydroxyl groups in double-stranded DNA using NAD as a coenzyme and as the energy source for the reaction. It is essential for DNA replication and repair of damaged DNA.</text>
</comment>
<keyword evidence="10 13" id="KW-0234">DNA repair</keyword>
<keyword evidence="9 13" id="KW-0520">NAD</keyword>
<evidence type="ECO:0000256" key="9">
    <source>
        <dbReference type="ARBA" id="ARBA00023027"/>
    </source>
</evidence>
<dbReference type="SUPFAM" id="SSF47781">
    <property type="entry name" value="RuvA domain 2-like"/>
    <property type="match status" value="2"/>
</dbReference>
<dbReference type="PROSITE" id="PS50172">
    <property type="entry name" value="BRCT"/>
    <property type="match status" value="1"/>
</dbReference>
<dbReference type="Pfam" id="PF03120">
    <property type="entry name" value="OB_DNA_ligase"/>
    <property type="match status" value="1"/>
</dbReference>
<dbReference type="Gene3D" id="1.10.287.610">
    <property type="entry name" value="Helix hairpin bin"/>
    <property type="match status" value="1"/>
</dbReference>
<dbReference type="InterPro" id="IPR036420">
    <property type="entry name" value="BRCT_dom_sf"/>
</dbReference>
<dbReference type="SMART" id="SM00292">
    <property type="entry name" value="BRCT"/>
    <property type="match status" value="1"/>
</dbReference>
<evidence type="ECO:0000313" key="17">
    <source>
        <dbReference type="Proteomes" id="UP000287609"/>
    </source>
</evidence>
<dbReference type="Pfam" id="PF01653">
    <property type="entry name" value="DNA_ligase_aden"/>
    <property type="match status" value="1"/>
</dbReference>
<dbReference type="Pfam" id="PF03119">
    <property type="entry name" value="DNA_ligase_ZBD"/>
    <property type="match status" value="1"/>
</dbReference>
<dbReference type="EC" id="6.5.1.2" evidence="1 13"/>
<dbReference type="InterPro" id="IPR018239">
    <property type="entry name" value="DNA_ligase_AS"/>
</dbReference>
<feature type="region of interest" description="Disordered" evidence="14">
    <location>
        <begin position="232"/>
        <end position="256"/>
    </location>
</feature>
<dbReference type="InterPro" id="IPR013839">
    <property type="entry name" value="DNAligase_adenylation"/>
</dbReference>
<dbReference type="Proteomes" id="UP000287609">
    <property type="component" value="Unassembled WGS sequence"/>
</dbReference>
<dbReference type="InterPro" id="IPR010994">
    <property type="entry name" value="RuvA_2-like"/>
</dbReference>
<comment type="cofactor">
    <cofactor evidence="13">
        <name>Mg(2+)</name>
        <dbReference type="ChEBI" id="CHEBI:18420"/>
    </cofactor>
    <cofactor evidence="13">
        <name>Mn(2+)</name>
        <dbReference type="ChEBI" id="CHEBI:29035"/>
    </cofactor>
</comment>
<accession>A0A430FTE7</accession>
<feature type="binding site" evidence="13">
    <location>
        <position position="177"/>
    </location>
    <ligand>
        <name>NAD(+)</name>
        <dbReference type="ChEBI" id="CHEBI:57540"/>
    </ligand>
</feature>
<feature type="binding site" evidence="13">
    <location>
        <position position="490"/>
    </location>
    <ligand>
        <name>Zn(2+)</name>
        <dbReference type="ChEBI" id="CHEBI:29105"/>
    </ligand>
</feature>
<dbReference type="PANTHER" id="PTHR23389:SF9">
    <property type="entry name" value="DNA LIGASE"/>
    <property type="match status" value="1"/>
</dbReference>
<evidence type="ECO:0000256" key="12">
    <source>
        <dbReference type="ARBA" id="ARBA00060881"/>
    </source>
</evidence>